<reference evidence="8" key="1">
    <citation type="submission" date="2016-11" db="UniProtKB">
        <authorList>
            <consortium name="WormBaseParasite"/>
        </authorList>
    </citation>
    <scope>IDENTIFICATION</scope>
</reference>
<evidence type="ECO:0000256" key="5">
    <source>
        <dbReference type="ARBA" id="ARBA00022837"/>
    </source>
</evidence>
<dbReference type="GO" id="GO:0005509">
    <property type="term" value="F:calcium ion binding"/>
    <property type="evidence" value="ECO:0007669"/>
    <property type="project" value="InterPro"/>
</dbReference>
<evidence type="ECO:0000256" key="2">
    <source>
        <dbReference type="ARBA" id="ARBA00022490"/>
    </source>
</evidence>
<dbReference type="WBParaSite" id="MhA1_Contig990.frz3.fgene1">
    <property type="protein sequence ID" value="MhA1_Contig990.frz3.fgene1"/>
    <property type="gene ID" value="MhA1_Contig990.frz3.fgene1"/>
</dbReference>
<protein>
    <submittedName>
        <fullName evidence="8">EF-hand domain-containing protein</fullName>
    </submittedName>
</protein>
<dbReference type="SUPFAM" id="SSF47473">
    <property type="entry name" value="EF-hand"/>
    <property type="match status" value="1"/>
</dbReference>
<accession>A0A1I8C2L4</accession>
<keyword evidence="7" id="KW-1185">Reference proteome</keyword>
<comment type="subcellular location">
    <subcellularLocation>
        <location evidence="1">Cytoplasm</location>
    </subcellularLocation>
</comment>
<evidence type="ECO:0000256" key="1">
    <source>
        <dbReference type="ARBA" id="ARBA00004496"/>
    </source>
</evidence>
<dbReference type="SUPFAM" id="SSF75399">
    <property type="entry name" value="Plakin repeat"/>
    <property type="match status" value="2"/>
</dbReference>
<dbReference type="Gene3D" id="3.90.1290.10">
    <property type="entry name" value="Plakin repeat"/>
    <property type="match status" value="1"/>
</dbReference>
<proteinExistence type="predicted"/>
<organism evidence="7 8">
    <name type="scientific">Meloidogyne hapla</name>
    <name type="common">Root-knot nematode worm</name>
    <dbReference type="NCBI Taxonomy" id="6305"/>
    <lineage>
        <taxon>Eukaryota</taxon>
        <taxon>Metazoa</taxon>
        <taxon>Ecdysozoa</taxon>
        <taxon>Nematoda</taxon>
        <taxon>Chromadorea</taxon>
        <taxon>Rhabditida</taxon>
        <taxon>Tylenchina</taxon>
        <taxon>Tylenchomorpha</taxon>
        <taxon>Tylenchoidea</taxon>
        <taxon>Meloidogynidae</taxon>
        <taxon>Meloidogyninae</taxon>
        <taxon>Meloidogyne</taxon>
    </lineage>
</organism>
<evidence type="ECO:0000256" key="4">
    <source>
        <dbReference type="ARBA" id="ARBA00022737"/>
    </source>
</evidence>
<dbReference type="InterPro" id="IPR011992">
    <property type="entry name" value="EF-hand-dom_pair"/>
</dbReference>
<dbReference type="GO" id="GO:0005737">
    <property type="term" value="C:cytoplasm"/>
    <property type="evidence" value="ECO:0007669"/>
    <property type="project" value="UniProtKB-SubCell"/>
</dbReference>
<evidence type="ECO:0000259" key="6">
    <source>
        <dbReference type="PROSITE" id="PS50222"/>
    </source>
</evidence>
<dbReference type="PANTHER" id="PTHR46212">
    <property type="entry name" value="PEFLIN"/>
    <property type="match status" value="1"/>
</dbReference>
<name>A0A1I8C2L4_MELHA</name>
<keyword evidence="4" id="KW-0677">Repeat</keyword>
<keyword evidence="2" id="KW-0963">Cytoplasm</keyword>
<dbReference type="Gene3D" id="1.10.238.10">
    <property type="entry name" value="EF-hand"/>
    <property type="match status" value="1"/>
</dbReference>
<sequence>MDNKMGNVIRTKIVDRVNGTELKLLDAIQKNIVDDVAGTVRDTQTGKVYDFSAAIRQGLVKAIESSRAPVFEERQESTSGDAPGLLLVERKRKISTLPGPSQPKQYRLSVGDSHFGQEFSSTTAAAIFISLTATAAVVEENSCGGGPLRTLTVSSEIMVEDVSEKGECFDPASSMEFTKLVQPITAEANTIRVQGVELVPRAQFVGIDQIKDLRNGILMPFAFAQQLGLARVCEGRLFASNGEYVAFRSNIELAINKGVMNATGEKLSLEEAIKQKLIDICELKPVDLEIIDARTGAVRHPSTNETLSWMDLIKNVYYEITENGVYDPRKGYAVPVTSALIDGLIYAYSGGIYINPTAQECLSLKDANNRGFIDSLTLRALTEPFLTDYRTQGRINLIQAVEAKLIDLRAKTVKLSTDKIVSLQKAIEEGAIHAEVGVHLRRVKTLTFDKANFGSVDKRKLGDMLTQFGYRLSDRFYNLAIQKFDSSHSGTIKFDDFIQLCVFIQNLTTTFNKFDIQKNGVIKIRYENFLEMIWTLKGKLCFELQPPEVAFRNLDTDNDGLLSLGKDFLKILKLKI</sequence>
<dbReference type="PROSITE" id="PS50222">
    <property type="entry name" value="EF_HAND_2"/>
    <property type="match status" value="1"/>
</dbReference>
<dbReference type="Proteomes" id="UP000095281">
    <property type="component" value="Unplaced"/>
</dbReference>
<keyword evidence="5" id="KW-0106">Calcium</keyword>
<keyword evidence="3" id="KW-0479">Metal-binding</keyword>
<dbReference type="AlphaFoldDB" id="A0A1I8C2L4"/>
<feature type="domain" description="EF-hand" evidence="6">
    <location>
        <begin position="472"/>
        <end position="507"/>
    </location>
</feature>
<dbReference type="InterPro" id="IPR002048">
    <property type="entry name" value="EF_hand_dom"/>
</dbReference>
<evidence type="ECO:0000313" key="8">
    <source>
        <dbReference type="WBParaSite" id="MhA1_Contig990.frz3.fgene1"/>
    </source>
</evidence>
<dbReference type="PANTHER" id="PTHR46212:SF9">
    <property type="entry name" value="PROGRAMMED CELL DEATH PROTEIN 6"/>
    <property type="match status" value="1"/>
</dbReference>
<dbReference type="InterPro" id="IPR035915">
    <property type="entry name" value="Plakin_repeat_sf"/>
</dbReference>
<dbReference type="InterPro" id="IPR051426">
    <property type="entry name" value="Peflin/Sorcin_CaBP"/>
</dbReference>
<evidence type="ECO:0000313" key="7">
    <source>
        <dbReference type="Proteomes" id="UP000095281"/>
    </source>
</evidence>
<evidence type="ECO:0000256" key="3">
    <source>
        <dbReference type="ARBA" id="ARBA00022723"/>
    </source>
</evidence>